<dbReference type="PANTHER" id="PTHR32046">
    <property type="entry name" value="G DOMAIN-CONTAINING PROTEIN"/>
    <property type="match status" value="1"/>
</dbReference>
<dbReference type="AlphaFoldDB" id="A0A8S1MCB1"/>
<evidence type="ECO:0000313" key="3">
    <source>
        <dbReference type="Proteomes" id="UP000688137"/>
    </source>
</evidence>
<gene>
    <name evidence="2" type="ORF">PPRIM_AZ9-3.1.T0550087</name>
</gene>
<protein>
    <recommendedName>
        <fullName evidence="4">G domain-containing protein</fullName>
    </recommendedName>
</protein>
<proteinExistence type="predicted"/>
<comment type="caution">
    <text evidence="2">The sequence shown here is derived from an EMBL/GenBank/DDBJ whole genome shotgun (WGS) entry which is preliminary data.</text>
</comment>
<feature type="coiled-coil region" evidence="1">
    <location>
        <begin position="538"/>
        <end position="576"/>
    </location>
</feature>
<accession>A0A8S1MCB1</accession>
<keyword evidence="1" id="KW-0175">Coiled coil</keyword>
<evidence type="ECO:0008006" key="4">
    <source>
        <dbReference type="Google" id="ProtNLM"/>
    </source>
</evidence>
<dbReference type="EMBL" id="CAJJDM010000055">
    <property type="protein sequence ID" value="CAD8075811.1"/>
    <property type="molecule type" value="Genomic_DNA"/>
</dbReference>
<organism evidence="2 3">
    <name type="scientific">Paramecium primaurelia</name>
    <dbReference type="NCBI Taxonomy" id="5886"/>
    <lineage>
        <taxon>Eukaryota</taxon>
        <taxon>Sar</taxon>
        <taxon>Alveolata</taxon>
        <taxon>Ciliophora</taxon>
        <taxon>Intramacronucleata</taxon>
        <taxon>Oligohymenophorea</taxon>
        <taxon>Peniculida</taxon>
        <taxon>Parameciidae</taxon>
        <taxon>Paramecium</taxon>
    </lineage>
</organism>
<evidence type="ECO:0000313" key="2">
    <source>
        <dbReference type="EMBL" id="CAD8075811.1"/>
    </source>
</evidence>
<evidence type="ECO:0000256" key="1">
    <source>
        <dbReference type="SAM" id="Coils"/>
    </source>
</evidence>
<name>A0A8S1MCB1_PARPR</name>
<dbReference type="Proteomes" id="UP000688137">
    <property type="component" value="Unassembled WGS sequence"/>
</dbReference>
<sequence>MQQAQKKSCCQKFKELFIKPQNPQNPQGQIVENKPFISGPKPVVQTEWPIIEEQFISKIGSEERKKMFIELLKKNHIVTIEQLMLSFQDSKVSFIGRRCSPAEFFILQQIYYNYNTQQKNLKWEYESAKLLSNEETQILLQKPETIVKNILLVGTTGQGKTTLINSFQNYIKKIKLDDGVRYYVINDDRLNQTGKSVTRNVDQYKMKIDDGLIFNFIDTPGLGDTEGYSRDQAIIDQISDQLKKLHEKNERIHQVIIVSQLSTSYIVDNSHTLQQLALLNVLKLFGIDMAYHYIHALTFSDFTSIHRHNFENQQSIFYVLSQRDYLMQTQNISQNNITQSSPTANETNVPLSDNQMNEIPKEYCQFQNSVYFSKKSDIISNIQYKKNEENYKKFVRKISSDEGFTLDTTIQVIHQRNRLKHQIENLGQELQCRMKIDRIVQSNITKIQNYDQIAQQNEKFFYTEFETKIEKTDCPNGIFMTNCNTCQKTCHKNCSVSNENLRTCNVMIQVGSNIYICESCQHSVEQHRNEKFQYVYEVILVRKEYDEMKAELDRALSQKEILNQLLQKEKKKEEENDMKIQVILDDLRNCFNILFSSALYKLDLKEKSLKNFLYRYYKCFSNQLEKYFNQNVDILATRKLLQDMPLNEQTTIFRLRTEQFQQVQ</sequence>
<reference evidence="2" key="1">
    <citation type="submission" date="2021-01" db="EMBL/GenBank/DDBJ databases">
        <authorList>
            <consortium name="Genoscope - CEA"/>
            <person name="William W."/>
        </authorList>
    </citation>
    <scope>NUCLEOTIDE SEQUENCE</scope>
</reference>
<dbReference type="CDD" id="cd00882">
    <property type="entry name" value="Ras_like_GTPase"/>
    <property type="match status" value="1"/>
</dbReference>
<dbReference type="PANTHER" id="PTHR32046:SF11">
    <property type="entry name" value="IMMUNE-ASSOCIATED NUCLEOTIDE-BINDING PROTEIN 10-LIKE"/>
    <property type="match status" value="1"/>
</dbReference>
<keyword evidence="3" id="KW-1185">Reference proteome</keyword>